<feature type="compositionally biased region" description="Basic residues" evidence="1">
    <location>
        <begin position="112"/>
        <end position="126"/>
    </location>
</feature>
<protein>
    <submittedName>
        <fullName evidence="2">Uncharacterized protein</fullName>
    </submittedName>
</protein>
<evidence type="ECO:0000313" key="3">
    <source>
        <dbReference type="Proteomes" id="UP001175271"/>
    </source>
</evidence>
<accession>A0AA39GUA6</accession>
<evidence type="ECO:0000313" key="2">
    <source>
        <dbReference type="EMBL" id="KAK0393698.1"/>
    </source>
</evidence>
<dbReference type="AlphaFoldDB" id="A0AA39GUA6"/>
<dbReference type="Proteomes" id="UP001175271">
    <property type="component" value="Unassembled WGS sequence"/>
</dbReference>
<organism evidence="2 3">
    <name type="scientific">Steinernema hermaphroditum</name>
    <dbReference type="NCBI Taxonomy" id="289476"/>
    <lineage>
        <taxon>Eukaryota</taxon>
        <taxon>Metazoa</taxon>
        <taxon>Ecdysozoa</taxon>
        <taxon>Nematoda</taxon>
        <taxon>Chromadorea</taxon>
        <taxon>Rhabditida</taxon>
        <taxon>Tylenchina</taxon>
        <taxon>Panagrolaimomorpha</taxon>
        <taxon>Strongyloidoidea</taxon>
        <taxon>Steinernematidae</taxon>
        <taxon>Steinernema</taxon>
    </lineage>
</organism>
<gene>
    <name evidence="2" type="ORF">QR680_000359</name>
</gene>
<name>A0AA39GUA6_9BILA</name>
<sequence length="126" mass="14103">MQIKEEPNEDVPEPVREADMRGVFVVFSGKEETPEDGEPQELPVADGRVAALPERSQKGQKATGHQKKMNGHVKASTKPSHSNPPTSRKQRAPRTNRQPKVAADEEPVAMRTRSRTTMKLRNGRRI</sequence>
<reference evidence="2" key="1">
    <citation type="submission" date="2023-06" db="EMBL/GenBank/DDBJ databases">
        <title>Genomic analysis of the entomopathogenic nematode Steinernema hermaphroditum.</title>
        <authorList>
            <person name="Schwarz E.M."/>
            <person name="Heppert J.K."/>
            <person name="Baniya A."/>
            <person name="Schwartz H.T."/>
            <person name="Tan C.-H."/>
            <person name="Antoshechkin I."/>
            <person name="Sternberg P.W."/>
            <person name="Goodrich-Blair H."/>
            <person name="Dillman A.R."/>
        </authorList>
    </citation>
    <scope>NUCLEOTIDE SEQUENCE</scope>
    <source>
        <strain evidence="2">PS9179</strain>
        <tissue evidence="2">Whole animal</tissue>
    </source>
</reference>
<feature type="compositionally biased region" description="Polar residues" evidence="1">
    <location>
        <begin position="77"/>
        <end position="87"/>
    </location>
</feature>
<proteinExistence type="predicted"/>
<evidence type="ECO:0000256" key="1">
    <source>
        <dbReference type="SAM" id="MobiDB-lite"/>
    </source>
</evidence>
<feature type="region of interest" description="Disordered" evidence="1">
    <location>
        <begin position="1"/>
        <end position="126"/>
    </location>
</feature>
<comment type="caution">
    <text evidence="2">The sequence shown here is derived from an EMBL/GenBank/DDBJ whole genome shotgun (WGS) entry which is preliminary data.</text>
</comment>
<dbReference type="EMBL" id="JAUCMV010000005">
    <property type="protein sequence ID" value="KAK0393698.1"/>
    <property type="molecule type" value="Genomic_DNA"/>
</dbReference>
<keyword evidence="3" id="KW-1185">Reference proteome</keyword>